<dbReference type="RefSeq" id="XP_040729197.1">
    <property type="nucleotide sequence ID" value="XM_040879559.1"/>
</dbReference>
<evidence type="ECO:0000256" key="1">
    <source>
        <dbReference type="SAM" id="MobiDB-lite"/>
    </source>
</evidence>
<organism evidence="3 4">
    <name type="scientific">Talaromyces amestolkiae</name>
    <dbReference type="NCBI Taxonomy" id="1196081"/>
    <lineage>
        <taxon>Eukaryota</taxon>
        <taxon>Fungi</taxon>
        <taxon>Dikarya</taxon>
        <taxon>Ascomycota</taxon>
        <taxon>Pezizomycotina</taxon>
        <taxon>Eurotiomycetes</taxon>
        <taxon>Eurotiomycetidae</taxon>
        <taxon>Eurotiales</taxon>
        <taxon>Trichocomaceae</taxon>
        <taxon>Talaromyces</taxon>
        <taxon>Talaromyces sect. Talaromyces</taxon>
    </lineage>
</organism>
<protein>
    <recommendedName>
        <fullName evidence="2">C2H2-type domain-containing protein</fullName>
    </recommendedName>
</protein>
<sequence>MASRRVEEASTIKATKSCFEHFTHCIRELEGAQNTHIKNRCADFKLWADSVGAGAQGQASLDWRFHDRPDDIFLVQGLLGMLEEFLKECSAVLEDQKEVEKVLHKIDSIMHDLISMGVAIRRSGRKSRLHKADSSFDRDRKKYCDLQTHLAIVIVSRPSEGPRSLSESDSFADIKLSPIQNRLIEANLRRRHRFMEAQRHSNLLKSPTLGIFESPSLQEVSDILATVGADSSLEHETHPNEPALRQLLPVTAARAETLTMSGTIASAPETDFKGLQHDGHAGSTATRITAITAAARYPKAKTLGTQHFSFKCPCCCQAIPAKEAEENRFRKHLASDICPYTCIFDNCPTPYELFVTQKEWKEHFMHVHPPKFQCFYCSKAPLSSLAEIMNHIEIDHPSISDDELADALAESPIHVMGITQCPLCDSEGSPDSPDLIEHVLEHIHDFSLRSLPWPKDPVPHLNKAVGTFNIAVQNVGTIIEWAEESSPENECQLQLCGIDMKSLTEEEVAYNESQLDYFDQNDYFMEESSDGRLSSLSGQSYLSRSESQHSSIRGDDRQNASHDSAEYLHDGATIRSAEDFATRLSVIDTESASIQDQERLSRTSASRLPVFGENDSRTVLKPEYVIGQVFSNPRPKESFVRSGLSKALRFIQPPPQPPVDSMPWLVPPFDRHLTLILNIIRGVEIYIQETTRSMIQFRELASCIEGCIDVAQSSYTEMEETWYQLCVQIRDITNHDIEEFGKRIRKDVINPMRTVFNLLKGAQKVMNERERRLTDWIQFMEIKRRGDLPDKKITEKGEKFIVLNNALIVGLPKLFRLVEDLMQTCLKIFVAIQQEWYLTIHRKLCSLVADIPWDFSEVVRSWSARFGTVNAQIESLRLFENLFKQI</sequence>
<feature type="domain" description="C2H2-type" evidence="2">
    <location>
        <begin position="372"/>
        <end position="396"/>
    </location>
</feature>
<evidence type="ECO:0000259" key="2">
    <source>
        <dbReference type="SMART" id="SM00355"/>
    </source>
</evidence>
<accession>A0A364KMA3</accession>
<feature type="compositionally biased region" description="Low complexity" evidence="1">
    <location>
        <begin position="531"/>
        <end position="545"/>
    </location>
</feature>
<dbReference type="Proteomes" id="UP000249363">
    <property type="component" value="Unassembled WGS sequence"/>
</dbReference>
<dbReference type="InterPro" id="IPR027267">
    <property type="entry name" value="AH/BAR_dom_sf"/>
</dbReference>
<feature type="domain" description="C2H2-type" evidence="2">
    <location>
        <begin position="419"/>
        <end position="442"/>
    </location>
</feature>
<dbReference type="STRING" id="1196081.A0A364KMA3"/>
<dbReference type="GeneID" id="63789909"/>
<dbReference type="PANTHER" id="PTHR35391:SF5">
    <property type="entry name" value="DUF6590 DOMAIN-CONTAINING PROTEIN"/>
    <property type="match status" value="1"/>
</dbReference>
<dbReference type="SUPFAM" id="SSF103657">
    <property type="entry name" value="BAR/IMD domain-like"/>
    <property type="match status" value="1"/>
</dbReference>
<feature type="domain" description="C2H2-type" evidence="2">
    <location>
        <begin position="340"/>
        <end position="368"/>
    </location>
</feature>
<evidence type="ECO:0000313" key="4">
    <source>
        <dbReference type="Proteomes" id="UP000249363"/>
    </source>
</evidence>
<dbReference type="Gene3D" id="1.20.1270.60">
    <property type="entry name" value="Arfaptin homology (AH) domain/BAR domain"/>
    <property type="match status" value="1"/>
</dbReference>
<keyword evidence="4" id="KW-1185">Reference proteome</keyword>
<gene>
    <name evidence="3" type="ORF">BHQ10_000692</name>
</gene>
<feature type="compositionally biased region" description="Basic and acidic residues" evidence="1">
    <location>
        <begin position="552"/>
        <end position="562"/>
    </location>
</feature>
<dbReference type="OrthoDB" id="5365701at2759"/>
<comment type="caution">
    <text evidence="3">The sequence shown here is derived from an EMBL/GenBank/DDBJ whole genome shotgun (WGS) entry which is preliminary data.</text>
</comment>
<reference evidence="3 4" key="1">
    <citation type="journal article" date="2017" name="Biotechnol. Biofuels">
        <title>Differential beta-glucosidase expression as a function of carbon source availability in Talaromyces amestolkiae: a genomic and proteomic approach.</title>
        <authorList>
            <person name="de Eugenio L.I."/>
            <person name="Mendez-Liter J.A."/>
            <person name="Nieto-Dominguez M."/>
            <person name="Alonso L."/>
            <person name="Gil-Munoz J."/>
            <person name="Barriuso J."/>
            <person name="Prieto A."/>
            <person name="Martinez M.J."/>
        </authorList>
    </citation>
    <scope>NUCLEOTIDE SEQUENCE [LARGE SCALE GENOMIC DNA]</scope>
    <source>
        <strain evidence="3 4">CIB</strain>
    </source>
</reference>
<feature type="region of interest" description="Disordered" evidence="1">
    <location>
        <begin position="529"/>
        <end position="562"/>
    </location>
</feature>
<dbReference type="EMBL" id="MIKG01000001">
    <property type="protein sequence ID" value="RAO64680.1"/>
    <property type="molecule type" value="Genomic_DNA"/>
</dbReference>
<name>A0A364KMA3_TALAM</name>
<dbReference type="SMART" id="SM00355">
    <property type="entry name" value="ZnF_C2H2"/>
    <property type="match status" value="3"/>
</dbReference>
<proteinExistence type="predicted"/>
<dbReference type="PANTHER" id="PTHR35391">
    <property type="entry name" value="C2H2-TYPE DOMAIN-CONTAINING PROTEIN-RELATED"/>
    <property type="match status" value="1"/>
</dbReference>
<dbReference type="InterPro" id="IPR013087">
    <property type="entry name" value="Znf_C2H2_type"/>
</dbReference>
<evidence type="ECO:0000313" key="3">
    <source>
        <dbReference type="EMBL" id="RAO64680.1"/>
    </source>
</evidence>
<dbReference type="AlphaFoldDB" id="A0A364KMA3"/>